<dbReference type="SUPFAM" id="SSF53474">
    <property type="entry name" value="alpha/beta-Hydrolases"/>
    <property type="match status" value="1"/>
</dbReference>
<feature type="signal peptide" evidence="1">
    <location>
        <begin position="1"/>
        <end position="22"/>
    </location>
</feature>
<keyword evidence="2" id="KW-0378">Hydrolase</keyword>
<reference evidence="2 3" key="1">
    <citation type="submission" date="2023-12" db="EMBL/GenBank/DDBJ databases">
        <title>Novel species of the genus Arcicella isolated from rivers.</title>
        <authorList>
            <person name="Lu H."/>
        </authorList>
    </citation>
    <scope>NUCLEOTIDE SEQUENCE [LARGE SCALE GENOMIC DNA]</scope>
    <source>
        <strain evidence="2 3">LMG 21963</strain>
    </source>
</reference>
<dbReference type="GO" id="GO:0016787">
    <property type="term" value="F:hydrolase activity"/>
    <property type="evidence" value="ECO:0007669"/>
    <property type="project" value="UniProtKB-KW"/>
</dbReference>
<accession>A0ABU5QRX3</accession>
<keyword evidence="3" id="KW-1185">Reference proteome</keyword>
<dbReference type="PROSITE" id="PS51257">
    <property type="entry name" value="PROKAR_LIPOPROTEIN"/>
    <property type="match status" value="1"/>
</dbReference>
<evidence type="ECO:0000256" key="1">
    <source>
        <dbReference type="SAM" id="SignalP"/>
    </source>
</evidence>
<organism evidence="2 3">
    <name type="scientific">Arcicella aquatica</name>
    <dbReference type="NCBI Taxonomy" id="217141"/>
    <lineage>
        <taxon>Bacteria</taxon>
        <taxon>Pseudomonadati</taxon>
        <taxon>Bacteroidota</taxon>
        <taxon>Cytophagia</taxon>
        <taxon>Cytophagales</taxon>
        <taxon>Flectobacillaceae</taxon>
        <taxon>Arcicella</taxon>
    </lineage>
</organism>
<gene>
    <name evidence="2" type="ORF">VB264_16970</name>
</gene>
<dbReference type="EMBL" id="JAYFUL010000031">
    <property type="protein sequence ID" value="MEA5259494.1"/>
    <property type="molecule type" value="Genomic_DNA"/>
</dbReference>
<sequence length="259" mass="29625">MSTKLYSYLFFFFLLSSCSTHKVSKPSSALKPTFNVVEDSLNLVDVSRKRSVPVALYMPKSDKKIKHQKVVIFSHGYYQNRGGSNKAYSYITEKLATEGYFVASIQHELPTDDLIPTSGVPQIVRRPFWERGAENIHFVINELKKTNPDLDFKHTILIGHSNGGDMSILFAHKYPDLVDKVISLDNRRMPFPRVNHPKLYTLRSSDQVADEGVLPTSEEQVKYGITIIKLKNTIHNDMDNNANTAQRKEINDYILKFLE</sequence>
<comment type="caution">
    <text evidence="2">The sequence shown here is derived from an EMBL/GenBank/DDBJ whole genome shotgun (WGS) entry which is preliminary data.</text>
</comment>
<dbReference type="Proteomes" id="UP001304671">
    <property type="component" value="Unassembled WGS sequence"/>
</dbReference>
<evidence type="ECO:0000313" key="3">
    <source>
        <dbReference type="Proteomes" id="UP001304671"/>
    </source>
</evidence>
<protein>
    <submittedName>
        <fullName evidence="2">Alpha/beta hydrolase</fullName>
    </submittedName>
</protein>
<keyword evidence="1" id="KW-0732">Signal</keyword>
<dbReference type="Gene3D" id="3.40.50.1820">
    <property type="entry name" value="alpha/beta hydrolase"/>
    <property type="match status" value="1"/>
</dbReference>
<name>A0ABU5QRX3_9BACT</name>
<feature type="chain" id="PRO_5045568561" evidence="1">
    <location>
        <begin position="23"/>
        <end position="259"/>
    </location>
</feature>
<evidence type="ECO:0000313" key="2">
    <source>
        <dbReference type="EMBL" id="MEA5259494.1"/>
    </source>
</evidence>
<proteinExistence type="predicted"/>
<dbReference type="InterPro" id="IPR029058">
    <property type="entry name" value="AB_hydrolase_fold"/>
</dbReference>
<dbReference type="RefSeq" id="WP_323251164.1">
    <property type="nucleotide sequence ID" value="NZ_JAYFUL010000031.1"/>
</dbReference>